<gene>
    <name evidence="2" type="ORF">J0695_25595</name>
</gene>
<feature type="region of interest" description="Disordered" evidence="1">
    <location>
        <begin position="48"/>
        <end position="73"/>
    </location>
</feature>
<dbReference type="AlphaFoldDB" id="A0A939FDP5"/>
<dbReference type="Proteomes" id="UP000664167">
    <property type="component" value="Unassembled WGS sequence"/>
</dbReference>
<accession>A0A939FDP5</accession>
<name>A0A939FDP5_9ACTN</name>
<sequence length="73" mass="7570">MTHEAWSADSVSSMAAAIGTVTPQWKSALKEGVPGPPRQLPGRIQVMEAVPRTGTGTGTGKSDKKSLCSRFGA</sequence>
<keyword evidence="3" id="KW-1185">Reference proteome</keyword>
<dbReference type="EMBL" id="JAFLRJ010000260">
    <property type="protein sequence ID" value="MBO0515145.1"/>
    <property type="molecule type" value="Genomic_DNA"/>
</dbReference>
<reference evidence="2" key="1">
    <citation type="submission" date="2021-03" db="EMBL/GenBank/DDBJ databases">
        <title>Streptomyces poriferae sp. nov., a novel marine sponge-derived Actinobacteria species with anti-MRSA activity.</title>
        <authorList>
            <person name="Sandoval-Powers M."/>
            <person name="Kralova S."/>
            <person name="Nguyen G.-S."/>
            <person name="Fawwal D."/>
            <person name="Degnes K."/>
            <person name="Klinkenberg G."/>
            <person name="Sletta H."/>
            <person name="Wentzel A."/>
            <person name="Liles M.R."/>
        </authorList>
    </citation>
    <scope>NUCLEOTIDE SEQUENCE</scope>
    <source>
        <strain evidence="2">DSM 41794</strain>
    </source>
</reference>
<protein>
    <submittedName>
        <fullName evidence="2">Uncharacterized protein</fullName>
    </submittedName>
</protein>
<dbReference type="RefSeq" id="WP_206965707.1">
    <property type="nucleotide sequence ID" value="NZ_BAAAJJ010000010.1"/>
</dbReference>
<evidence type="ECO:0000313" key="2">
    <source>
        <dbReference type="EMBL" id="MBO0515145.1"/>
    </source>
</evidence>
<evidence type="ECO:0000256" key="1">
    <source>
        <dbReference type="SAM" id="MobiDB-lite"/>
    </source>
</evidence>
<comment type="caution">
    <text evidence="2">The sequence shown here is derived from an EMBL/GenBank/DDBJ whole genome shotgun (WGS) entry which is preliminary data.</text>
</comment>
<evidence type="ECO:0000313" key="3">
    <source>
        <dbReference type="Proteomes" id="UP000664167"/>
    </source>
</evidence>
<organism evidence="2 3">
    <name type="scientific">Streptomyces beijiangensis</name>
    <dbReference type="NCBI Taxonomy" id="163361"/>
    <lineage>
        <taxon>Bacteria</taxon>
        <taxon>Bacillati</taxon>
        <taxon>Actinomycetota</taxon>
        <taxon>Actinomycetes</taxon>
        <taxon>Kitasatosporales</taxon>
        <taxon>Streptomycetaceae</taxon>
        <taxon>Streptomyces</taxon>
    </lineage>
</organism>
<proteinExistence type="predicted"/>